<gene>
    <name evidence="1" type="ORF">V2E39_21115</name>
</gene>
<protein>
    <submittedName>
        <fullName evidence="1">Uncharacterized protein</fullName>
    </submittedName>
</protein>
<keyword evidence="2" id="KW-1185">Reference proteome</keyword>
<evidence type="ECO:0000313" key="2">
    <source>
        <dbReference type="Proteomes" id="UP001350005"/>
    </source>
</evidence>
<sequence length="90" mass="10667">MSNKKRIKKKVDIIQRKKQLKLFSLACQCATTIINRAIEASRKHYLYGGFIPYYVDLEKIIDSHGDEKILTKFEIKRHPYFLNTHKPEQS</sequence>
<reference evidence="1 2" key="1">
    <citation type="submission" date="2024-01" db="EMBL/GenBank/DDBJ databases">
        <title>Whole genome of Chryseobacterium arthrosphaerae NNCa 2741.</title>
        <authorList>
            <person name="Boriskina E.V."/>
            <person name="Gordinskaya N.A."/>
            <person name="Kropotov V.S."/>
            <person name="Alekseeva A.E."/>
            <person name="Makhova M.A."/>
            <person name="Kryazhev D.V."/>
            <person name="Shkurkina I.S."/>
        </authorList>
    </citation>
    <scope>NUCLEOTIDE SEQUENCE [LARGE SCALE GENOMIC DNA]</scope>
    <source>
        <strain evidence="1 2">NNCa 2741</strain>
    </source>
</reference>
<accession>A0ABU7R530</accession>
<name>A0ABU7R530_9FLAO</name>
<comment type="caution">
    <text evidence="1">The sequence shown here is derived from an EMBL/GenBank/DDBJ whole genome shotgun (WGS) entry which is preliminary data.</text>
</comment>
<dbReference type="RefSeq" id="WP_330937552.1">
    <property type="nucleotide sequence ID" value="NZ_JAZGJU010000064.1"/>
</dbReference>
<dbReference type="Proteomes" id="UP001350005">
    <property type="component" value="Unassembled WGS sequence"/>
</dbReference>
<proteinExistence type="predicted"/>
<evidence type="ECO:0000313" key="1">
    <source>
        <dbReference type="EMBL" id="MEE6129913.1"/>
    </source>
</evidence>
<organism evidence="1 2">
    <name type="scientific">Chryseobacterium arthrosphaerae</name>
    <dbReference type="NCBI Taxonomy" id="651561"/>
    <lineage>
        <taxon>Bacteria</taxon>
        <taxon>Pseudomonadati</taxon>
        <taxon>Bacteroidota</taxon>
        <taxon>Flavobacteriia</taxon>
        <taxon>Flavobacteriales</taxon>
        <taxon>Weeksellaceae</taxon>
        <taxon>Chryseobacterium group</taxon>
        <taxon>Chryseobacterium</taxon>
    </lineage>
</organism>
<dbReference type="EMBL" id="JAZGJU010000064">
    <property type="protein sequence ID" value="MEE6129913.1"/>
    <property type="molecule type" value="Genomic_DNA"/>
</dbReference>